<evidence type="ECO:0000313" key="3">
    <source>
        <dbReference type="EMBL" id="KAL3859049.1"/>
    </source>
</evidence>
<feature type="chain" id="PRO_5044823885" description="Secreted protein" evidence="2">
    <location>
        <begin position="23"/>
        <end position="216"/>
    </location>
</feature>
<evidence type="ECO:0000256" key="1">
    <source>
        <dbReference type="SAM" id="MobiDB-lite"/>
    </source>
</evidence>
<dbReference type="EMBL" id="JBJQND010000012">
    <property type="protein sequence ID" value="KAL3859049.1"/>
    <property type="molecule type" value="Genomic_DNA"/>
</dbReference>
<sequence>MHGARPLVALLISLAVIAVSQSSVPEKTTAYDDLQTSPFGHGYDTKLPELVVEEKEQDDDEVPLEELTDDELEEYVNAEDGKLFSELDILSGKAALAAQKGRSKRWFGAVGRAVFSAGRALARTLAKGRTTRSAGKITRQYHKAGDYQSAVRDFSSLNPSNPKPFTGKNGLEGVTGQLGSKYTIQARSTSTSGSPTLEIFKNGKPDGSIVRKIRYD</sequence>
<reference evidence="3 4" key="1">
    <citation type="submission" date="2024-11" db="EMBL/GenBank/DDBJ databases">
        <title>Chromosome-level genome assembly of the freshwater bivalve Anodonta woodiana.</title>
        <authorList>
            <person name="Chen X."/>
        </authorList>
    </citation>
    <scope>NUCLEOTIDE SEQUENCE [LARGE SCALE GENOMIC DNA]</scope>
    <source>
        <strain evidence="3">MN2024</strain>
        <tissue evidence="3">Gills</tissue>
    </source>
</reference>
<proteinExistence type="predicted"/>
<evidence type="ECO:0008006" key="5">
    <source>
        <dbReference type="Google" id="ProtNLM"/>
    </source>
</evidence>
<feature type="compositionally biased region" description="Polar residues" evidence="1">
    <location>
        <begin position="185"/>
        <end position="195"/>
    </location>
</feature>
<name>A0ABD3VBS9_SINWO</name>
<keyword evidence="4" id="KW-1185">Reference proteome</keyword>
<dbReference type="Proteomes" id="UP001634394">
    <property type="component" value="Unassembled WGS sequence"/>
</dbReference>
<dbReference type="AlphaFoldDB" id="A0ABD3VBS9"/>
<comment type="caution">
    <text evidence="3">The sequence shown here is derived from an EMBL/GenBank/DDBJ whole genome shotgun (WGS) entry which is preliminary data.</text>
</comment>
<protein>
    <recommendedName>
        <fullName evidence="5">Secreted protein</fullName>
    </recommendedName>
</protein>
<accession>A0ABD3VBS9</accession>
<evidence type="ECO:0000256" key="2">
    <source>
        <dbReference type="SAM" id="SignalP"/>
    </source>
</evidence>
<organism evidence="3 4">
    <name type="scientific">Sinanodonta woodiana</name>
    <name type="common">Chinese pond mussel</name>
    <name type="synonym">Anodonta woodiana</name>
    <dbReference type="NCBI Taxonomy" id="1069815"/>
    <lineage>
        <taxon>Eukaryota</taxon>
        <taxon>Metazoa</taxon>
        <taxon>Spiralia</taxon>
        <taxon>Lophotrochozoa</taxon>
        <taxon>Mollusca</taxon>
        <taxon>Bivalvia</taxon>
        <taxon>Autobranchia</taxon>
        <taxon>Heteroconchia</taxon>
        <taxon>Palaeoheterodonta</taxon>
        <taxon>Unionida</taxon>
        <taxon>Unionoidea</taxon>
        <taxon>Unionidae</taxon>
        <taxon>Unioninae</taxon>
        <taxon>Sinanodonta</taxon>
    </lineage>
</organism>
<evidence type="ECO:0000313" key="4">
    <source>
        <dbReference type="Proteomes" id="UP001634394"/>
    </source>
</evidence>
<feature type="region of interest" description="Disordered" evidence="1">
    <location>
        <begin position="185"/>
        <end position="204"/>
    </location>
</feature>
<gene>
    <name evidence="3" type="ORF">ACJMK2_009286</name>
</gene>
<keyword evidence="2" id="KW-0732">Signal</keyword>
<feature type="signal peptide" evidence="2">
    <location>
        <begin position="1"/>
        <end position="22"/>
    </location>
</feature>